<evidence type="ECO:0000313" key="3">
    <source>
        <dbReference type="Proteomes" id="UP001227317"/>
    </source>
</evidence>
<protein>
    <submittedName>
        <fullName evidence="2">Uncharacterized protein</fullName>
    </submittedName>
</protein>
<dbReference type="Proteomes" id="UP001227317">
    <property type="component" value="Unassembled WGS sequence"/>
</dbReference>
<name>A0ABU0WCQ0_9PROT</name>
<feature type="compositionally biased region" description="Low complexity" evidence="1">
    <location>
        <begin position="28"/>
        <end position="42"/>
    </location>
</feature>
<proteinExistence type="predicted"/>
<dbReference type="RefSeq" id="WP_306703907.1">
    <property type="nucleotide sequence ID" value="NZ_JAUJFI010000011.1"/>
</dbReference>
<keyword evidence="3" id="KW-1185">Reference proteome</keyword>
<accession>A0ABU0WCQ0</accession>
<feature type="region of interest" description="Disordered" evidence="1">
    <location>
        <begin position="1"/>
        <end position="55"/>
    </location>
</feature>
<sequence length="55" mass="6452">MADERNPNQTGSQDERKPGQQTQDNPKNRQQGQDQANRQQQDMNRDREEKGGQQR</sequence>
<comment type="caution">
    <text evidence="2">The sequence shown here is derived from an EMBL/GenBank/DDBJ whole genome shotgun (WGS) entry which is preliminary data.</text>
</comment>
<feature type="compositionally biased region" description="Basic and acidic residues" evidence="1">
    <location>
        <begin position="43"/>
        <end position="55"/>
    </location>
</feature>
<evidence type="ECO:0000256" key="1">
    <source>
        <dbReference type="SAM" id="MobiDB-lite"/>
    </source>
</evidence>
<organism evidence="2 3">
    <name type="scientific">Azospirillum isscasi</name>
    <dbReference type="NCBI Taxonomy" id="3053926"/>
    <lineage>
        <taxon>Bacteria</taxon>
        <taxon>Pseudomonadati</taxon>
        <taxon>Pseudomonadota</taxon>
        <taxon>Alphaproteobacteria</taxon>
        <taxon>Rhodospirillales</taxon>
        <taxon>Azospirillaceae</taxon>
        <taxon>Azospirillum</taxon>
    </lineage>
</organism>
<gene>
    <name evidence="2" type="ORF">QSG27_04360</name>
</gene>
<dbReference type="EMBL" id="JAUJFI010000011">
    <property type="protein sequence ID" value="MDQ2101921.1"/>
    <property type="molecule type" value="Genomic_DNA"/>
</dbReference>
<reference evidence="2 3" key="1">
    <citation type="submission" date="2023-06" db="EMBL/GenBank/DDBJ databases">
        <title>Azospirillum isscasensis sp.nov, a bacterium isolated from rhizosphere soil of rice.</title>
        <authorList>
            <person name="Wang H."/>
        </authorList>
    </citation>
    <scope>NUCLEOTIDE SEQUENCE [LARGE SCALE GENOMIC DNA]</scope>
    <source>
        <strain evidence="2 3">C340-1</strain>
    </source>
</reference>
<evidence type="ECO:0000313" key="2">
    <source>
        <dbReference type="EMBL" id="MDQ2101921.1"/>
    </source>
</evidence>